<dbReference type="InterPro" id="IPR007463">
    <property type="entry name" value="DUF507"/>
</dbReference>
<proteinExistence type="predicted"/>
<gene>
    <name evidence="1" type="ORF">HKN21_15665</name>
</gene>
<dbReference type="Pfam" id="PF04368">
    <property type="entry name" value="DUF507"/>
    <property type="match status" value="1"/>
</dbReference>
<dbReference type="Proteomes" id="UP000547674">
    <property type="component" value="Unassembled WGS sequence"/>
</dbReference>
<evidence type="ECO:0000313" key="1">
    <source>
        <dbReference type="EMBL" id="NNF08201.1"/>
    </source>
</evidence>
<dbReference type="AlphaFoldDB" id="A0A7Y2EAF3"/>
<comment type="caution">
    <text evidence="1">The sequence shown here is derived from an EMBL/GenBank/DDBJ whole genome shotgun (WGS) entry which is preliminary data.</text>
</comment>
<reference evidence="1 2" key="1">
    <citation type="submission" date="2020-03" db="EMBL/GenBank/DDBJ databases">
        <title>Metabolic flexibility allows generalist bacteria to become dominant in a frequently disturbed ecosystem.</title>
        <authorList>
            <person name="Chen Y.-J."/>
            <person name="Leung P.M."/>
            <person name="Bay S.K."/>
            <person name="Hugenholtz P."/>
            <person name="Kessler A.J."/>
            <person name="Shelley G."/>
            <person name="Waite D.W."/>
            <person name="Cook P.L."/>
            <person name="Greening C."/>
        </authorList>
    </citation>
    <scope>NUCLEOTIDE SEQUENCE [LARGE SCALE GENOMIC DNA]</scope>
    <source>
        <strain evidence="1">SS_bin_28</strain>
    </source>
</reference>
<evidence type="ECO:0000313" key="2">
    <source>
        <dbReference type="Proteomes" id="UP000547674"/>
    </source>
</evidence>
<accession>A0A7Y2EAF3</accession>
<sequence>MRFSEERIARLAEGIVEALSKRKDLITLTGSRERLELDIEDFFIEDGNIERQISEEAAAKIKTYSRPIQEGSSEWDMLFAKHKEEIAARRGYVLG</sequence>
<dbReference type="EMBL" id="JABDJR010000629">
    <property type="protein sequence ID" value="NNF08201.1"/>
    <property type="molecule type" value="Genomic_DNA"/>
</dbReference>
<name>A0A7Y2EAF3_UNCEI</name>
<protein>
    <submittedName>
        <fullName evidence="1">DUF507 family protein</fullName>
    </submittedName>
</protein>
<organism evidence="1 2">
    <name type="scientific">Eiseniibacteriota bacterium</name>
    <dbReference type="NCBI Taxonomy" id="2212470"/>
    <lineage>
        <taxon>Bacteria</taxon>
        <taxon>Candidatus Eiseniibacteriota</taxon>
    </lineage>
</organism>